<proteinExistence type="predicted"/>
<keyword evidence="4 5" id="KW-0238">DNA-binding</keyword>
<dbReference type="PROSITE" id="PS50950">
    <property type="entry name" value="ZF_THAP"/>
    <property type="match status" value="1"/>
</dbReference>
<comment type="caution">
    <text evidence="7">The sequence shown here is derived from an EMBL/GenBank/DDBJ whole genome shotgun (WGS) entry which is preliminary data.</text>
</comment>
<organism evidence="7 8">
    <name type="scientific">Ignelater luminosus</name>
    <name type="common">Cucubano</name>
    <name type="synonym">Pyrophorus luminosus</name>
    <dbReference type="NCBI Taxonomy" id="2038154"/>
    <lineage>
        <taxon>Eukaryota</taxon>
        <taxon>Metazoa</taxon>
        <taxon>Ecdysozoa</taxon>
        <taxon>Arthropoda</taxon>
        <taxon>Hexapoda</taxon>
        <taxon>Insecta</taxon>
        <taxon>Pterygota</taxon>
        <taxon>Neoptera</taxon>
        <taxon>Endopterygota</taxon>
        <taxon>Coleoptera</taxon>
        <taxon>Polyphaga</taxon>
        <taxon>Elateriformia</taxon>
        <taxon>Elateroidea</taxon>
        <taxon>Elateridae</taxon>
        <taxon>Agrypninae</taxon>
        <taxon>Pyrophorini</taxon>
        <taxon>Ignelater</taxon>
    </lineage>
</organism>
<dbReference type="InterPro" id="IPR006612">
    <property type="entry name" value="THAP_Znf"/>
</dbReference>
<evidence type="ECO:0000313" key="8">
    <source>
        <dbReference type="Proteomes" id="UP000801492"/>
    </source>
</evidence>
<keyword evidence="3" id="KW-0862">Zinc</keyword>
<dbReference type="SMART" id="SM00692">
    <property type="entry name" value="DM3"/>
    <property type="match status" value="1"/>
</dbReference>
<sequence>FPENKEQRNKWIKACKLNNSDNVSTLFICSRHFLRSDYIESVNVKWHHLKPTAVPTQMISGISEASTSVNEIQSTKKIISSSLTTTGEIIRAAQTGITETCTGSSLKTEASESQTNDIVNFKSKPADEIIANAMSNTEVCNKEENINENAYSCSANSNSANIPMESYSTLKKRRFYEPHYVNEVTTPDVKTSRRARRLEEDLENYFEYKMVGVKKRLKAHVIPHIFSNTFKRTVIDTKPKQSTVPKRSQLESNLNQSFTSAACEAINIKEEFTDTSLVCEEINIKEELIDTSAVCEVIDIKQETTP</sequence>
<evidence type="ECO:0000256" key="4">
    <source>
        <dbReference type="ARBA" id="ARBA00023125"/>
    </source>
</evidence>
<evidence type="ECO:0000259" key="6">
    <source>
        <dbReference type="PROSITE" id="PS50950"/>
    </source>
</evidence>
<keyword evidence="1" id="KW-0479">Metal-binding</keyword>
<dbReference type="SUPFAM" id="SSF57716">
    <property type="entry name" value="Glucocorticoid receptor-like (DNA-binding domain)"/>
    <property type="match status" value="1"/>
</dbReference>
<evidence type="ECO:0000256" key="1">
    <source>
        <dbReference type="ARBA" id="ARBA00022723"/>
    </source>
</evidence>
<dbReference type="GO" id="GO:0003677">
    <property type="term" value="F:DNA binding"/>
    <property type="evidence" value="ECO:0007669"/>
    <property type="project" value="UniProtKB-UniRule"/>
</dbReference>
<evidence type="ECO:0000256" key="5">
    <source>
        <dbReference type="PROSITE-ProRule" id="PRU00309"/>
    </source>
</evidence>
<evidence type="ECO:0000313" key="7">
    <source>
        <dbReference type="EMBL" id="KAF2888848.1"/>
    </source>
</evidence>
<protein>
    <recommendedName>
        <fullName evidence="6">THAP-type domain-containing protein</fullName>
    </recommendedName>
</protein>
<dbReference type="AlphaFoldDB" id="A0A8K0CK30"/>
<keyword evidence="2 5" id="KW-0863">Zinc-finger</keyword>
<name>A0A8K0CK30_IGNLU</name>
<dbReference type="Pfam" id="PF05485">
    <property type="entry name" value="THAP"/>
    <property type="match status" value="1"/>
</dbReference>
<dbReference type="EMBL" id="VTPC01073276">
    <property type="protein sequence ID" value="KAF2888848.1"/>
    <property type="molecule type" value="Genomic_DNA"/>
</dbReference>
<feature type="non-terminal residue" evidence="7">
    <location>
        <position position="1"/>
    </location>
</feature>
<dbReference type="Proteomes" id="UP000801492">
    <property type="component" value="Unassembled WGS sequence"/>
</dbReference>
<evidence type="ECO:0000256" key="2">
    <source>
        <dbReference type="ARBA" id="ARBA00022771"/>
    </source>
</evidence>
<dbReference type="OrthoDB" id="8196774at2759"/>
<evidence type="ECO:0000256" key="3">
    <source>
        <dbReference type="ARBA" id="ARBA00022833"/>
    </source>
</evidence>
<feature type="domain" description="THAP-type" evidence="6">
    <location>
        <begin position="1"/>
        <end position="58"/>
    </location>
</feature>
<reference evidence="7" key="1">
    <citation type="submission" date="2019-08" db="EMBL/GenBank/DDBJ databases">
        <title>The genome of the North American firefly Photinus pyralis.</title>
        <authorList>
            <consortium name="Photinus pyralis genome working group"/>
            <person name="Fallon T.R."/>
            <person name="Sander Lower S.E."/>
            <person name="Weng J.-K."/>
        </authorList>
    </citation>
    <scope>NUCLEOTIDE SEQUENCE</scope>
    <source>
        <strain evidence="7">TRF0915ILg1</strain>
        <tissue evidence="7">Whole body</tissue>
    </source>
</reference>
<accession>A0A8K0CK30</accession>
<dbReference type="SMART" id="SM00980">
    <property type="entry name" value="THAP"/>
    <property type="match status" value="1"/>
</dbReference>
<dbReference type="GO" id="GO:0008270">
    <property type="term" value="F:zinc ion binding"/>
    <property type="evidence" value="ECO:0007669"/>
    <property type="project" value="UniProtKB-KW"/>
</dbReference>
<keyword evidence="8" id="KW-1185">Reference proteome</keyword>
<gene>
    <name evidence="7" type="ORF">ILUMI_17325</name>
</gene>